<dbReference type="InterPro" id="IPR044665">
    <property type="entry name" value="E_coli_cyclophilin_A-like"/>
</dbReference>
<dbReference type="PRINTS" id="PR00153">
    <property type="entry name" value="CSAPPISMRASE"/>
</dbReference>
<comment type="similarity">
    <text evidence="1 4">Belongs to the cyclophilin-type PPIase family.</text>
</comment>
<comment type="function">
    <text evidence="4">PPIases accelerate the folding of proteins. It catalyzes the cis-trans isomerization of proline imidic peptide bonds in oligopeptides.</text>
</comment>
<feature type="domain" description="PPIase cyclophilin-type" evidence="5">
    <location>
        <begin position="24"/>
        <end position="179"/>
    </location>
</feature>
<evidence type="ECO:0000313" key="7">
    <source>
        <dbReference type="Proteomes" id="UP001204061"/>
    </source>
</evidence>
<dbReference type="PANTHER" id="PTHR43246">
    <property type="entry name" value="PEPTIDYL-PROLYL CIS-TRANS ISOMERASE CYP38, CHLOROPLASTIC"/>
    <property type="match status" value="1"/>
</dbReference>
<evidence type="ECO:0000259" key="5">
    <source>
        <dbReference type="PROSITE" id="PS50072"/>
    </source>
</evidence>
<comment type="catalytic activity">
    <reaction evidence="4">
        <text>[protein]-peptidylproline (omega=180) = [protein]-peptidylproline (omega=0)</text>
        <dbReference type="Rhea" id="RHEA:16237"/>
        <dbReference type="Rhea" id="RHEA-COMP:10747"/>
        <dbReference type="Rhea" id="RHEA-COMP:10748"/>
        <dbReference type="ChEBI" id="CHEBI:83833"/>
        <dbReference type="ChEBI" id="CHEBI:83834"/>
        <dbReference type="EC" id="5.2.1.8"/>
    </reaction>
</comment>
<evidence type="ECO:0000256" key="2">
    <source>
        <dbReference type="ARBA" id="ARBA00023110"/>
    </source>
</evidence>
<dbReference type="EC" id="5.2.1.8" evidence="4"/>
<keyword evidence="3 4" id="KW-0413">Isomerase</keyword>
<proteinExistence type="inferred from homology"/>
<dbReference type="EMBL" id="JANLFC010000053">
    <property type="protein sequence ID" value="MCR4449959.1"/>
    <property type="molecule type" value="Genomic_DNA"/>
</dbReference>
<dbReference type="AlphaFoldDB" id="A0AAW5MGH8"/>
<dbReference type="PROSITE" id="PS00170">
    <property type="entry name" value="CSA_PPIASE_1"/>
    <property type="match status" value="1"/>
</dbReference>
<keyword evidence="4" id="KW-0732">Signal</keyword>
<keyword evidence="2 4" id="KW-0697">Rotamase</keyword>
<dbReference type="SUPFAM" id="SSF50891">
    <property type="entry name" value="Cyclophilin-like"/>
    <property type="match status" value="1"/>
</dbReference>
<name>A0AAW5MGH8_AERVE</name>
<dbReference type="InterPro" id="IPR020892">
    <property type="entry name" value="Cyclophilin-type_PPIase_CS"/>
</dbReference>
<comment type="caution">
    <text evidence="6">The sequence shown here is derived from an EMBL/GenBank/DDBJ whole genome shotgun (WGS) entry which is preliminary data.</text>
</comment>
<protein>
    <recommendedName>
        <fullName evidence="4">Peptidyl-prolyl cis-trans isomerase</fullName>
        <shortName evidence="4">PPIase</shortName>
        <ecNumber evidence="4">5.2.1.8</ecNumber>
    </recommendedName>
</protein>
<dbReference type="PROSITE" id="PS50072">
    <property type="entry name" value="CSA_PPIASE_2"/>
    <property type="match status" value="1"/>
</dbReference>
<accession>A0AAW5MGH8</accession>
<dbReference type="InterPro" id="IPR029000">
    <property type="entry name" value="Cyclophilin-like_dom_sf"/>
</dbReference>
<evidence type="ECO:0000256" key="1">
    <source>
        <dbReference type="ARBA" id="ARBA00007365"/>
    </source>
</evidence>
<reference evidence="6" key="1">
    <citation type="submission" date="2022-08" db="EMBL/GenBank/DDBJ databases">
        <title>A global survey of hypervirulent Aeromonas hydrophila identified this emerging pathogen in farmed fish in the lower Mekong River basin.</title>
        <authorList>
            <person name="Xu T."/>
            <person name="Rasmussen-Ivey C.R."/>
            <person name="Moen F.S."/>
            <person name="Fernandez Bravo A."/>
            <person name="Lamy B."/>
            <person name="Beaz-Hidalgo R."/>
            <person name="Khan C.D."/>
            <person name="Castro Escarpulli G."/>
            <person name="Yasin I.S.M."/>
            <person name="Figueras M.J."/>
            <person name="Azzam Sayuti M."/>
            <person name="Karim M.M."/>
            <person name="Alam K.M."/>
            <person name="Le T.T.T."/>
            <person name="Thao N.H.P."/>
            <person name="Addo S."/>
            <person name="Duodu S."/>
            <person name="Ali S."/>
            <person name="Mey S."/>
            <person name="Somony T."/>
            <person name="Liles M.R."/>
        </authorList>
    </citation>
    <scope>NUCLEOTIDE SEQUENCE</scope>
    <source>
        <strain evidence="6">0.14</strain>
    </source>
</reference>
<dbReference type="GO" id="GO:0003755">
    <property type="term" value="F:peptidyl-prolyl cis-trans isomerase activity"/>
    <property type="evidence" value="ECO:0007669"/>
    <property type="project" value="UniProtKB-UniRule"/>
</dbReference>
<dbReference type="Pfam" id="PF00160">
    <property type="entry name" value="Pro_isomerase"/>
    <property type="match status" value="1"/>
</dbReference>
<sequence>MKKLWLLAMLIAPLAFAGPKVRMETNHGNIVVELASKQAPQTVKNFLRYVADGSYDGSIFHRVIQDFVVQGGGYNQQFQQLPTYEPVVNESRGGLPNKRGSIAMARTQAVDSATRQFYFNLVDNNNLNAGGAAGYTVFGQVVQGMDVLDKLAQVQTGYSPILRANDVPTSPIILKKVVLLAETPADKKVDKKAGK</sequence>
<dbReference type="RefSeq" id="WP_050498393.1">
    <property type="nucleotide sequence ID" value="NZ_CAWOON010000038.1"/>
</dbReference>
<dbReference type="InterPro" id="IPR002130">
    <property type="entry name" value="Cyclophilin-type_PPIase_dom"/>
</dbReference>
<organism evidence="6 7">
    <name type="scientific">Aeromonas veronii</name>
    <dbReference type="NCBI Taxonomy" id="654"/>
    <lineage>
        <taxon>Bacteria</taxon>
        <taxon>Pseudomonadati</taxon>
        <taxon>Pseudomonadota</taxon>
        <taxon>Gammaproteobacteria</taxon>
        <taxon>Aeromonadales</taxon>
        <taxon>Aeromonadaceae</taxon>
        <taxon>Aeromonas</taxon>
    </lineage>
</organism>
<dbReference type="Proteomes" id="UP001204061">
    <property type="component" value="Unassembled WGS sequence"/>
</dbReference>
<feature type="chain" id="PRO_5043085717" description="Peptidyl-prolyl cis-trans isomerase" evidence="4">
    <location>
        <begin position="18"/>
        <end position="195"/>
    </location>
</feature>
<evidence type="ECO:0000256" key="3">
    <source>
        <dbReference type="ARBA" id="ARBA00023235"/>
    </source>
</evidence>
<evidence type="ECO:0000256" key="4">
    <source>
        <dbReference type="RuleBase" id="RU363019"/>
    </source>
</evidence>
<dbReference type="GO" id="GO:0006457">
    <property type="term" value="P:protein folding"/>
    <property type="evidence" value="ECO:0007669"/>
    <property type="project" value="InterPro"/>
</dbReference>
<dbReference type="Gene3D" id="2.40.100.10">
    <property type="entry name" value="Cyclophilin-like"/>
    <property type="match status" value="1"/>
</dbReference>
<gene>
    <name evidence="6" type="ORF">NS965_16355</name>
</gene>
<evidence type="ECO:0000313" key="6">
    <source>
        <dbReference type="EMBL" id="MCR4449959.1"/>
    </source>
</evidence>
<feature type="signal peptide" evidence="4">
    <location>
        <begin position="1"/>
        <end position="17"/>
    </location>
</feature>